<evidence type="ECO:0000313" key="1">
    <source>
        <dbReference type="EMBL" id="PBK96915.1"/>
    </source>
</evidence>
<name>A0A2H3DNZ4_ARMGA</name>
<dbReference type="OMA" id="SHAMRYH"/>
<gene>
    <name evidence="1" type="ORF">ARMGADRAFT_1077039</name>
</gene>
<dbReference type="InParanoid" id="A0A2H3DNZ4"/>
<sequence>MSPFKLDPQLEMPPCSSKKTVIKIVPIKVVPRHIPSYDEVLRQNFASTLRLPAYRFSHAMRYHPYRRPLPRFRFETESADPPIPPTPVILPQACGVIPFHYDLDDDDDYVGEDEYEEEFELPGDEVEEDHEQEQGDQLANADPVTILARFVRQCQYVLTFLLWIFSVV</sequence>
<accession>A0A2H3DNZ4</accession>
<dbReference type="OrthoDB" id="2637024at2759"/>
<evidence type="ECO:0000313" key="2">
    <source>
        <dbReference type="Proteomes" id="UP000217790"/>
    </source>
</evidence>
<keyword evidence="2" id="KW-1185">Reference proteome</keyword>
<dbReference type="AlphaFoldDB" id="A0A2H3DNZ4"/>
<dbReference type="EMBL" id="KZ293650">
    <property type="protein sequence ID" value="PBK96915.1"/>
    <property type="molecule type" value="Genomic_DNA"/>
</dbReference>
<dbReference type="Proteomes" id="UP000217790">
    <property type="component" value="Unassembled WGS sequence"/>
</dbReference>
<reference evidence="2" key="1">
    <citation type="journal article" date="2017" name="Nat. Ecol. Evol.">
        <title>Genome expansion and lineage-specific genetic innovations in the forest pathogenic fungi Armillaria.</title>
        <authorList>
            <person name="Sipos G."/>
            <person name="Prasanna A.N."/>
            <person name="Walter M.C."/>
            <person name="O'Connor E."/>
            <person name="Balint B."/>
            <person name="Krizsan K."/>
            <person name="Kiss B."/>
            <person name="Hess J."/>
            <person name="Varga T."/>
            <person name="Slot J."/>
            <person name="Riley R."/>
            <person name="Boka B."/>
            <person name="Rigling D."/>
            <person name="Barry K."/>
            <person name="Lee J."/>
            <person name="Mihaltcheva S."/>
            <person name="LaButti K."/>
            <person name="Lipzen A."/>
            <person name="Waldron R."/>
            <person name="Moloney N.M."/>
            <person name="Sperisen C."/>
            <person name="Kredics L."/>
            <person name="Vagvoelgyi C."/>
            <person name="Patrignani A."/>
            <person name="Fitzpatrick D."/>
            <person name="Nagy I."/>
            <person name="Doyle S."/>
            <person name="Anderson J.B."/>
            <person name="Grigoriev I.V."/>
            <person name="Gueldener U."/>
            <person name="Muensterkoetter M."/>
            <person name="Nagy L.G."/>
        </authorList>
    </citation>
    <scope>NUCLEOTIDE SEQUENCE [LARGE SCALE GENOMIC DNA]</scope>
    <source>
        <strain evidence="2">Ar21-2</strain>
    </source>
</reference>
<protein>
    <submittedName>
        <fullName evidence="1">Uncharacterized protein</fullName>
    </submittedName>
</protein>
<proteinExistence type="predicted"/>
<organism evidence="1 2">
    <name type="scientific">Armillaria gallica</name>
    <name type="common">Bulbous honey fungus</name>
    <name type="synonym">Armillaria bulbosa</name>
    <dbReference type="NCBI Taxonomy" id="47427"/>
    <lineage>
        <taxon>Eukaryota</taxon>
        <taxon>Fungi</taxon>
        <taxon>Dikarya</taxon>
        <taxon>Basidiomycota</taxon>
        <taxon>Agaricomycotina</taxon>
        <taxon>Agaricomycetes</taxon>
        <taxon>Agaricomycetidae</taxon>
        <taxon>Agaricales</taxon>
        <taxon>Marasmiineae</taxon>
        <taxon>Physalacriaceae</taxon>
        <taxon>Armillaria</taxon>
    </lineage>
</organism>